<dbReference type="RefSeq" id="XP_002674135.1">
    <property type="nucleotide sequence ID" value="XM_002674089.1"/>
</dbReference>
<dbReference type="VEuPathDB" id="AmoebaDB:NAEGRDRAFT_70777"/>
<dbReference type="KEGG" id="ngr:NAEGRDRAFT_70777"/>
<dbReference type="EMBL" id="GG738886">
    <property type="protein sequence ID" value="EFC41391.1"/>
    <property type="molecule type" value="Genomic_DNA"/>
</dbReference>
<gene>
    <name evidence="2" type="ORF">NAEGRDRAFT_70777</name>
</gene>
<dbReference type="PROSITE" id="PS50181">
    <property type="entry name" value="FBOX"/>
    <property type="match status" value="1"/>
</dbReference>
<dbReference type="Proteomes" id="UP000006671">
    <property type="component" value="Unassembled WGS sequence"/>
</dbReference>
<dbReference type="AlphaFoldDB" id="D2VP96"/>
<proteinExistence type="predicted"/>
<dbReference type="InParanoid" id="D2VP96"/>
<feature type="domain" description="F-box" evidence="1">
    <location>
        <begin position="1"/>
        <end position="24"/>
    </location>
</feature>
<dbReference type="GeneID" id="8856072"/>
<sequence>MNQLPQKIFSRIFDFLDRNELYALLKCYPGFVSNCCPNIRFKLMQQYISELEYDYSHQPTFKGKRQTLPRVRHKYFRRGEEYWENLTKFTPRQTLMIYYPKKSLKILFENVGPYLLSKINNGKPFVERDEKMIKKFYYHFYNIKLSLELFQSRIWNANMYRGKTSFNSKSLETCLDITRIYKTRLVRLNTFIVTNYLENLKNEFYTTYIKLVKTNKVNNEFFDIWNEKFKLSHNIMSYLKSLLISKKDISSIISTLWTTHDNLLDFLPLLQGLNRTADASKILLEICSSQTTISVNTTQQIQRIQNLLECCSYFKLSISEFKIVLERFFDKMVVTPEMKEEFNILKTLAFDRYE</sequence>
<reference evidence="2 3" key="1">
    <citation type="journal article" date="2010" name="Cell">
        <title>The genome of Naegleria gruberi illuminates early eukaryotic versatility.</title>
        <authorList>
            <person name="Fritz-Laylin L.K."/>
            <person name="Prochnik S.E."/>
            <person name="Ginger M.L."/>
            <person name="Dacks J.B."/>
            <person name="Carpenter M.L."/>
            <person name="Field M.C."/>
            <person name="Kuo A."/>
            <person name="Paredez A."/>
            <person name="Chapman J."/>
            <person name="Pham J."/>
            <person name="Shu S."/>
            <person name="Neupane R."/>
            <person name="Cipriano M."/>
            <person name="Mancuso J."/>
            <person name="Tu H."/>
            <person name="Salamov A."/>
            <person name="Lindquist E."/>
            <person name="Shapiro H."/>
            <person name="Lucas S."/>
            <person name="Grigoriev I.V."/>
            <person name="Cande W.Z."/>
            <person name="Fulton C."/>
            <person name="Rokhsar D.S."/>
            <person name="Dawson S.C."/>
        </authorList>
    </citation>
    <scope>NUCLEOTIDE SEQUENCE [LARGE SCALE GENOMIC DNA]</scope>
    <source>
        <strain evidence="2 3">NEG-M</strain>
    </source>
</reference>
<evidence type="ECO:0000313" key="3">
    <source>
        <dbReference type="Proteomes" id="UP000006671"/>
    </source>
</evidence>
<name>D2VP96_NAEGR</name>
<dbReference type="InterPro" id="IPR001810">
    <property type="entry name" value="F-box_dom"/>
</dbReference>
<protein>
    <submittedName>
        <fullName evidence="2">Predicted protein</fullName>
    </submittedName>
</protein>
<keyword evidence="3" id="KW-1185">Reference proteome</keyword>
<evidence type="ECO:0000259" key="1">
    <source>
        <dbReference type="PROSITE" id="PS50181"/>
    </source>
</evidence>
<accession>D2VP96</accession>
<evidence type="ECO:0000313" key="2">
    <source>
        <dbReference type="EMBL" id="EFC41391.1"/>
    </source>
</evidence>
<organism evidence="3">
    <name type="scientific">Naegleria gruberi</name>
    <name type="common">Amoeba</name>
    <dbReference type="NCBI Taxonomy" id="5762"/>
    <lineage>
        <taxon>Eukaryota</taxon>
        <taxon>Discoba</taxon>
        <taxon>Heterolobosea</taxon>
        <taxon>Tetramitia</taxon>
        <taxon>Eutetramitia</taxon>
        <taxon>Vahlkampfiidae</taxon>
        <taxon>Naegleria</taxon>
    </lineage>
</organism>